<dbReference type="PANTHER" id="PTHR18901">
    <property type="entry name" value="2-DEOXYGLUCOSE-6-PHOSPHATE PHOSPHATASE 2"/>
    <property type="match status" value="1"/>
</dbReference>
<name>A0A1H8QBX2_9PSEU</name>
<dbReference type="Gene3D" id="1.10.150.240">
    <property type="entry name" value="Putative phosphatase, domain 2"/>
    <property type="match status" value="1"/>
</dbReference>
<dbReference type="CDD" id="cd16423">
    <property type="entry name" value="HAD_BPGM-like"/>
    <property type="match status" value="1"/>
</dbReference>
<dbReference type="NCBIfam" id="TIGR01509">
    <property type="entry name" value="HAD-SF-IA-v3"/>
    <property type="match status" value="1"/>
</dbReference>
<dbReference type="InterPro" id="IPR041492">
    <property type="entry name" value="HAD_2"/>
</dbReference>
<dbReference type="EMBL" id="FOEF01000001">
    <property type="protein sequence ID" value="SEO51501.1"/>
    <property type="molecule type" value="Genomic_DNA"/>
</dbReference>
<protein>
    <submittedName>
        <fullName evidence="1">Haloacid dehalogenase superfamily, subfamily IA, variant 3 with third motif having DD or ED</fullName>
    </submittedName>
</protein>
<dbReference type="InterPro" id="IPR036412">
    <property type="entry name" value="HAD-like_sf"/>
</dbReference>
<gene>
    <name evidence="1" type="ORF">SAMN04489732_101285</name>
</gene>
<dbReference type="SUPFAM" id="SSF56784">
    <property type="entry name" value="HAD-like"/>
    <property type="match status" value="1"/>
</dbReference>
<dbReference type="PANTHER" id="PTHR18901:SF38">
    <property type="entry name" value="PSEUDOURIDINE-5'-PHOSPHATASE"/>
    <property type="match status" value="1"/>
</dbReference>
<sequence length="225" mass="23625">MRQAAGVVTRALIFDFDGTLADTEAAVLQSWQETFRKHGAELPLDVWHTVIGTQNTASTMLALLGEHVPDPETLRPGMRARVLELLETGGPREGVLDYLDAAAARGLRLGVASSSSGTWVHGQLDRLGLAARFTSVETGDRHAAKPRPDTYLAALATLGVTADEAVAFEDSPHGVSAAKAAGITTVAVPNPITAALDFGHADLILSSFADRPLDGLLTVLGRRAG</sequence>
<reference evidence="1 2" key="1">
    <citation type="submission" date="2016-10" db="EMBL/GenBank/DDBJ databases">
        <authorList>
            <person name="de Groot N.N."/>
        </authorList>
    </citation>
    <scope>NUCLEOTIDE SEQUENCE [LARGE SCALE GENOMIC DNA]</scope>
    <source>
        <strain evidence="1 2">DSM 44993</strain>
    </source>
</reference>
<dbReference type="SFLD" id="SFLDS00003">
    <property type="entry name" value="Haloacid_Dehalogenase"/>
    <property type="match status" value="1"/>
</dbReference>
<dbReference type="Pfam" id="PF13419">
    <property type="entry name" value="HAD_2"/>
    <property type="match status" value="1"/>
</dbReference>
<dbReference type="PRINTS" id="PR00413">
    <property type="entry name" value="HADHALOGNASE"/>
</dbReference>
<dbReference type="Gene3D" id="3.40.50.1000">
    <property type="entry name" value="HAD superfamily/HAD-like"/>
    <property type="match status" value="1"/>
</dbReference>
<dbReference type="STRING" id="394193.SAMN04489732_101285"/>
<dbReference type="Proteomes" id="UP000198582">
    <property type="component" value="Unassembled WGS sequence"/>
</dbReference>
<dbReference type="InterPro" id="IPR006439">
    <property type="entry name" value="HAD-SF_hydro_IA"/>
</dbReference>
<evidence type="ECO:0000313" key="2">
    <source>
        <dbReference type="Proteomes" id="UP000198582"/>
    </source>
</evidence>
<accession>A0A1H8QBX2</accession>
<keyword evidence="2" id="KW-1185">Reference proteome</keyword>
<proteinExistence type="predicted"/>
<dbReference type="SFLD" id="SFLDG01129">
    <property type="entry name" value="C1.5:_HAD__Beta-PGM__Phosphata"/>
    <property type="match status" value="1"/>
</dbReference>
<organism evidence="1 2">
    <name type="scientific">Amycolatopsis saalfeldensis</name>
    <dbReference type="NCBI Taxonomy" id="394193"/>
    <lineage>
        <taxon>Bacteria</taxon>
        <taxon>Bacillati</taxon>
        <taxon>Actinomycetota</taxon>
        <taxon>Actinomycetes</taxon>
        <taxon>Pseudonocardiales</taxon>
        <taxon>Pseudonocardiaceae</taxon>
        <taxon>Amycolatopsis</taxon>
    </lineage>
</organism>
<evidence type="ECO:0000313" key="1">
    <source>
        <dbReference type="EMBL" id="SEO51501.1"/>
    </source>
</evidence>
<dbReference type="InterPro" id="IPR023198">
    <property type="entry name" value="PGP-like_dom2"/>
</dbReference>
<dbReference type="InterPro" id="IPR023214">
    <property type="entry name" value="HAD_sf"/>
</dbReference>
<dbReference type="AlphaFoldDB" id="A0A1H8QBX2"/>